<evidence type="ECO:0000256" key="1">
    <source>
        <dbReference type="SAM" id="MobiDB-lite"/>
    </source>
</evidence>
<feature type="region of interest" description="Disordered" evidence="1">
    <location>
        <begin position="1"/>
        <end position="68"/>
    </location>
</feature>
<dbReference type="AlphaFoldDB" id="A0A0L0G1A7"/>
<dbReference type="Proteomes" id="UP000054560">
    <property type="component" value="Unassembled WGS sequence"/>
</dbReference>
<dbReference type="GeneID" id="25905288"/>
<feature type="compositionally biased region" description="Basic and acidic residues" evidence="1">
    <location>
        <begin position="21"/>
        <end position="35"/>
    </location>
</feature>
<keyword evidence="3" id="KW-1185">Reference proteome</keyword>
<feature type="compositionally biased region" description="Basic and acidic residues" evidence="1">
    <location>
        <begin position="1"/>
        <end position="10"/>
    </location>
</feature>
<protein>
    <submittedName>
        <fullName evidence="2">Uncharacterized protein</fullName>
    </submittedName>
</protein>
<dbReference type="RefSeq" id="XP_014156839.1">
    <property type="nucleotide sequence ID" value="XM_014301364.1"/>
</dbReference>
<gene>
    <name evidence="2" type="ORF">SARC_04784</name>
</gene>
<sequence>MTTQKVDDLHPQNLRTGSLSTDKEVEHPHIKEPKSPRGTHTPADACPVDDLHPKNLREGVHQHVDKDE</sequence>
<organism evidence="2 3">
    <name type="scientific">Sphaeroforma arctica JP610</name>
    <dbReference type="NCBI Taxonomy" id="667725"/>
    <lineage>
        <taxon>Eukaryota</taxon>
        <taxon>Ichthyosporea</taxon>
        <taxon>Ichthyophonida</taxon>
        <taxon>Sphaeroforma</taxon>
    </lineage>
</organism>
<accession>A0A0L0G1A7</accession>
<feature type="compositionally biased region" description="Basic and acidic residues" evidence="1">
    <location>
        <begin position="49"/>
        <end position="68"/>
    </location>
</feature>
<evidence type="ECO:0000313" key="2">
    <source>
        <dbReference type="EMBL" id="KNC82937.1"/>
    </source>
</evidence>
<evidence type="ECO:0000313" key="3">
    <source>
        <dbReference type="Proteomes" id="UP000054560"/>
    </source>
</evidence>
<proteinExistence type="predicted"/>
<reference evidence="2 3" key="1">
    <citation type="submission" date="2011-02" db="EMBL/GenBank/DDBJ databases">
        <title>The Genome Sequence of Sphaeroforma arctica JP610.</title>
        <authorList>
            <consortium name="The Broad Institute Genome Sequencing Platform"/>
            <person name="Russ C."/>
            <person name="Cuomo C."/>
            <person name="Young S.K."/>
            <person name="Zeng Q."/>
            <person name="Gargeya S."/>
            <person name="Alvarado L."/>
            <person name="Berlin A."/>
            <person name="Chapman S.B."/>
            <person name="Chen Z."/>
            <person name="Freedman E."/>
            <person name="Gellesch M."/>
            <person name="Goldberg J."/>
            <person name="Griggs A."/>
            <person name="Gujja S."/>
            <person name="Heilman E."/>
            <person name="Heiman D."/>
            <person name="Howarth C."/>
            <person name="Mehta T."/>
            <person name="Neiman D."/>
            <person name="Pearson M."/>
            <person name="Roberts A."/>
            <person name="Saif S."/>
            <person name="Shea T."/>
            <person name="Shenoy N."/>
            <person name="Sisk P."/>
            <person name="Stolte C."/>
            <person name="Sykes S."/>
            <person name="White J."/>
            <person name="Yandava C."/>
            <person name="Burger G."/>
            <person name="Gray M.W."/>
            <person name="Holland P.W.H."/>
            <person name="King N."/>
            <person name="Lang F.B.F."/>
            <person name="Roger A.J."/>
            <person name="Ruiz-Trillo I."/>
            <person name="Haas B."/>
            <person name="Nusbaum C."/>
            <person name="Birren B."/>
        </authorList>
    </citation>
    <scope>NUCLEOTIDE SEQUENCE [LARGE SCALE GENOMIC DNA]</scope>
    <source>
        <strain evidence="2 3">JP610</strain>
    </source>
</reference>
<dbReference type="EMBL" id="KQ241878">
    <property type="protein sequence ID" value="KNC82937.1"/>
    <property type="molecule type" value="Genomic_DNA"/>
</dbReference>
<name>A0A0L0G1A7_9EUKA</name>